<keyword evidence="7" id="KW-1185">Reference proteome</keyword>
<proteinExistence type="predicted"/>
<comment type="pathway">
    <text evidence="1">Lipid metabolism.</text>
</comment>
<evidence type="ECO:0000256" key="1">
    <source>
        <dbReference type="ARBA" id="ARBA00005189"/>
    </source>
</evidence>
<evidence type="ECO:0000313" key="7">
    <source>
        <dbReference type="Proteomes" id="UP001556692"/>
    </source>
</evidence>
<name>A0ABV3SNB7_9HYPH</name>
<dbReference type="SUPFAM" id="SSF69593">
    <property type="entry name" value="Glycerol-3-phosphate (1)-acyltransferase"/>
    <property type="match status" value="1"/>
</dbReference>
<dbReference type="Pfam" id="PF01553">
    <property type="entry name" value="Acyltransferase"/>
    <property type="match status" value="1"/>
</dbReference>
<dbReference type="Proteomes" id="UP001556692">
    <property type="component" value="Unassembled WGS sequence"/>
</dbReference>
<dbReference type="PANTHER" id="PTHR10434">
    <property type="entry name" value="1-ACYL-SN-GLYCEROL-3-PHOSPHATE ACYLTRANSFERASE"/>
    <property type="match status" value="1"/>
</dbReference>
<dbReference type="RefSeq" id="WP_367955667.1">
    <property type="nucleotide sequence ID" value="NZ_JBDPGJ010000004.1"/>
</dbReference>
<evidence type="ECO:0000256" key="3">
    <source>
        <dbReference type="ARBA" id="ARBA00023315"/>
    </source>
</evidence>
<dbReference type="GO" id="GO:0016746">
    <property type="term" value="F:acyltransferase activity"/>
    <property type="evidence" value="ECO:0007669"/>
    <property type="project" value="UniProtKB-KW"/>
</dbReference>
<accession>A0ABV3SNB7</accession>
<dbReference type="CDD" id="cd07989">
    <property type="entry name" value="LPLAT_AGPAT-like"/>
    <property type="match status" value="1"/>
</dbReference>
<evidence type="ECO:0000259" key="5">
    <source>
        <dbReference type="SMART" id="SM00563"/>
    </source>
</evidence>
<organism evidence="6 7">
    <name type="scientific">Aquibium pacificus</name>
    <dbReference type="NCBI Taxonomy" id="3153579"/>
    <lineage>
        <taxon>Bacteria</taxon>
        <taxon>Pseudomonadati</taxon>
        <taxon>Pseudomonadota</taxon>
        <taxon>Alphaproteobacteria</taxon>
        <taxon>Hyphomicrobiales</taxon>
        <taxon>Phyllobacteriaceae</taxon>
        <taxon>Aquibium</taxon>
    </lineage>
</organism>
<dbReference type="InterPro" id="IPR002123">
    <property type="entry name" value="Plipid/glycerol_acylTrfase"/>
</dbReference>
<keyword evidence="3 6" id="KW-0012">Acyltransferase</keyword>
<evidence type="ECO:0000256" key="2">
    <source>
        <dbReference type="ARBA" id="ARBA00022679"/>
    </source>
</evidence>
<comment type="caution">
    <text evidence="6">The sequence shown here is derived from an EMBL/GenBank/DDBJ whole genome shotgun (WGS) entry which is preliminary data.</text>
</comment>
<gene>
    <name evidence="6" type="ORF">ABGN05_19240</name>
</gene>
<dbReference type="SMART" id="SM00563">
    <property type="entry name" value="PlsC"/>
    <property type="match status" value="1"/>
</dbReference>
<evidence type="ECO:0000313" key="6">
    <source>
        <dbReference type="EMBL" id="MEX0407800.1"/>
    </source>
</evidence>
<protein>
    <submittedName>
        <fullName evidence="6">Lysophospholipid acyltransferase family protein</fullName>
    </submittedName>
</protein>
<keyword evidence="2" id="KW-0808">Transferase</keyword>
<dbReference type="PANTHER" id="PTHR10434:SF11">
    <property type="entry name" value="1-ACYL-SN-GLYCEROL-3-PHOSPHATE ACYLTRANSFERASE"/>
    <property type="match status" value="1"/>
</dbReference>
<feature type="region of interest" description="Disordered" evidence="4">
    <location>
        <begin position="1"/>
        <end position="20"/>
    </location>
</feature>
<reference evidence="6 7" key="1">
    <citation type="submission" date="2024-05" db="EMBL/GenBank/DDBJ databases">
        <authorList>
            <person name="Jiang F."/>
        </authorList>
    </citation>
    <scope>NUCLEOTIDE SEQUENCE [LARGE SCALE GENOMIC DNA]</scope>
    <source>
        <strain evidence="6 7">LZ166</strain>
    </source>
</reference>
<dbReference type="EMBL" id="JBDPGJ010000004">
    <property type="protein sequence ID" value="MEX0407800.1"/>
    <property type="molecule type" value="Genomic_DNA"/>
</dbReference>
<evidence type="ECO:0000256" key="4">
    <source>
        <dbReference type="SAM" id="MobiDB-lite"/>
    </source>
</evidence>
<sequence length="236" mass="26107">MDISAHPLGQDRDRGSRASGSAGSLRRFLARRAAGLVLGFARVVTAVRGEWQGVEPRDIQRIYFANHSSHGDFILVSAVLPPRLRNRTRPVAGADYWMKGRLRRFVGREVFNAVLIERDRERRTEDPVDLMTRAVQEGASLIVFPEGTRNTGDLPLMPFKSGLYHLAKACPAVELVPVWIANLNRVLPKGEIVPIPLVCTVTFGAALHIGEAEAKEDFLRRAEMALLSLAPNGNRP</sequence>
<feature type="domain" description="Phospholipid/glycerol acyltransferase" evidence="5">
    <location>
        <begin position="61"/>
        <end position="183"/>
    </location>
</feature>